<gene>
    <name evidence="5" type="ORF">CC86DRAFT_469742</name>
</gene>
<dbReference type="InterPro" id="IPR029058">
    <property type="entry name" value="AB_hydrolase_fold"/>
</dbReference>
<evidence type="ECO:0000256" key="3">
    <source>
        <dbReference type="PROSITE-ProRule" id="PRU10038"/>
    </source>
</evidence>
<protein>
    <submittedName>
        <fullName evidence="5">Alpha/beta-hydrolase</fullName>
    </submittedName>
</protein>
<dbReference type="PROSITE" id="PS01174">
    <property type="entry name" value="LIPASE_GDXG_SER"/>
    <property type="match status" value="1"/>
</dbReference>
<proteinExistence type="inferred from homology"/>
<dbReference type="InterPro" id="IPR033140">
    <property type="entry name" value="Lipase_GDXG_put_SER_AS"/>
</dbReference>
<dbReference type="OrthoDB" id="2152029at2759"/>
<dbReference type="Gene3D" id="3.40.50.1820">
    <property type="entry name" value="alpha/beta hydrolase"/>
    <property type="match status" value="1"/>
</dbReference>
<evidence type="ECO:0000256" key="1">
    <source>
        <dbReference type="ARBA" id="ARBA00010515"/>
    </source>
</evidence>
<dbReference type="GO" id="GO:0016787">
    <property type="term" value="F:hydrolase activity"/>
    <property type="evidence" value="ECO:0007669"/>
    <property type="project" value="UniProtKB-KW"/>
</dbReference>
<evidence type="ECO:0000313" key="5">
    <source>
        <dbReference type="EMBL" id="KAF2822349.1"/>
    </source>
</evidence>
<dbReference type="SUPFAM" id="SSF53474">
    <property type="entry name" value="alpha/beta-Hydrolases"/>
    <property type="match status" value="1"/>
</dbReference>
<accession>A0A6A6ZNW3</accession>
<keyword evidence="2 5" id="KW-0378">Hydrolase</keyword>
<dbReference type="EMBL" id="MU006234">
    <property type="protein sequence ID" value="KAF2822349.1"/>
    <property type="molecule type" value="Genomic_DNA"/>
</dbReference>
<name>A0A6A6ZNW3_9PLEO</name>
<reference evidence="5" key="1">
    <citation type="journal article" date="2020" name="Stud. Mycol.">
        <title>101 Dothideomycetes genomes: a test case for predicting lifestyles and emergence of pathogens.</title>
        <authorList>
            <person name="Haridas S."/>
            <person name="Albert R."/>
            <person name="Binder M."/>
            <person name="Bloem J."/>
            <person name="Labutti K."/>
            <person name="Salamov A."/>
            <person name="Andreopoulos B."/>
            <person name="Baker S."/>
            <person name="Barry K."/>
            <person name="Bills G."/>
            <person name="Bluhm B."/>
            <person name="Cannon C."/>
            <person name="Castanera R."/>
            <person name="Culley D."/>
            <person name="Daum C."/>
            <person name="Ezra D."/>
            <person name="Gonzalez J."/>
            <person name="Henrissat B."/>
            <person name="Kuo A."/>
            <person name="Liang C."/>
            <person name="Lipzen A."/>
            <person name="Lutzoni F."/>
            <person name="Magnuson J."/>
            <person name="Mondo S."/>
            <person name="Nolan M."/>
            <person name="Ohm R."/>
            <person name="Pangilinan J."/>
            <person name="Park H.-J."/>
            <person name="Ramirez L."/>
            <person name="Alfaro M."/>
            <person name="Sun H."/>
            <person name="Tritt A."/>
            <person name="Yoshinaga Y."/>
            <person name="Zwiers L.-H."/>
            <person name="Turgeon B."/>
            <person name="Goodwin S."/>
            <person name="Spatafora J."/>
            <person name="Crous P."/>
            <person name="Grigoriev I."/>
        </authorList>
    </citation>
    <scope>NUCLEOTIDE SEQUENCE</scope>
    <source>
        <strain evidence="5">CBS 113818</strain>
    </source>
</reference>
<dbReference type="PANTHER" id="PTHR48081:SF31">
    <property type="entry name" value="STERYL ACETYL HYDROLASE MUG81-RELATED"/>
    <property type="match status" value="1"/>
</dbReference>
<dbReference type="Pfam" id="PF07859">
    <property type="entry name" value="Abhydrolase_3"/>
    <property type="match status" value="1"/>
</dbReference>
<evidence type="ECO:0000256" key="2">
    <source>
        <dbReference type="ARBA" id="ARBA00022801"/>
    </source>
</evidence>
<evidence type="ECO:0000259" key="4">
    <source>
        <dbReference type="Pfam" id="PF07859"/>
    </source>
</evidence>
<dbReference type="AlphaFoldDB" id="A0A6A6ZNW3"/>
<dbReference type="InterPro" id="IPR050300">
    <property type="entry name" value="GDXG_lipolytic_enzyme"/>
</dbReference>
<comment type="similarity">
    <text evidence="1">Belongs to the 'GDXG' lipolytic enzyme family.</text>
</comment>
<dbReference type="InterPro" id="IPR013094">
    <property type="entry name" value="AB_hydrolase_3"/>
</dbReference>
<evidence type="ECO:0000313" key="6">
    <source>
        <dbReference type="Proteomes" id="UP000799424"/>
    </source>
</evidence>
<feature type="domain" description="Alpha/beta hydrolase fold-3" evidence="4">
    <location>
        <begin position="108"/>
        <end position="271"/>
    </location>
</feature>
<feature type="active site" evidence="3">
    <location>
        <position position="189"/>
    </location>
</feature>
<dbReference type="Proteomes" id="UP000799424">
    <property type="component" value="Unassembled WGS sequence"/>
</dbReference>
<keyword evidence="6" id="KW-1185">Reference proteome</keyword>
<dbReference type="PANTHER" id="PTHR48081">
    <property type="entry name" value="AB HYDROLASE SUPERFAMILY PROTEIN C4A8.06C"/>
    <property type="match status" value="1"/>
</dbReference>
<sequence length="375" mass="40551">MGDSVGVLSLAPLIGQIVFTAITQALTYPLRSIRCTALYNDVLYAAVRCMMEHITIKQSRYLNSSTSALYAAFCKGKSITPNTEYIDIVDGDKVAAHWLGNPNARHVVLYFHGGGYTQSANHGNFYYLSRLVRDLNPEKGNSFAVLLLAYTLAPEATHPTQLREASAALTYLVNKTGRSPSDVFVSGDSAGGNLALMLLSHALHPHPQVPSIGLEAPLGGALLYSPWAGFGTGFASYDNIKLDMLSPLALRKWSAMFLNKANTDDPEADPGPVSGDAYTEACKNPASWWTGLHKVVGDVFVAYGSYEVLADPIKELEKNLIAGWAAGGGDPNRVIFVEGAKEAHIAPIIDIMTPSRKTKSSTQTAIEEWYKARQI</sequence>
<organism evidence="5 6">
    <name type="scientific">Ophiobolus disseminans</name>
    <dbReference type="NCBI Taxonomy" id="1469910"/>
    <lineage>
        <taxon>Eukaryota</taxon>
        <taxon>Fungi</taxon>
        <taxon>Dikarya</taxon>
        <taxon>Ascomycota</taxon>
        <taxon>Pezizomycotina</taxon>
        <taxon>Dothideomycetes</taxon>
        <taxon>Pleosporomycetidae</taxon>
        <taxon>Pleosporales</taxon>
        <taxon>Pleosporineae</taxon>
        <taxon>Phaeosphaeriaceae</taxon>
        <taxon>Ophiobolus</taxon>
    </lineage>
</organism>